<evidence type="ECO:0000313" key="7">
    <source>
        <dbReference type="Proteomes" id="UP000630615"/>
    </source>
</evidence>
<feature type="chain" id="PRO_5045317044" description="Mannosyl-glycoprotein endo-beta-N-acetylglucosamidase-like domain-containing protein" evidence="4">
    <location>
        <begin position="25"/>
        <end position="292"/>
    </location>
</feature>
<evidence type="ECO:0000313" key="6">
    <source>
        <dbReference type="EMBL" id="GGD01630.1"/>
    </source>
</evidence>
<name>A0ABQ1PRH1_9ENTE</name>
<gene>
    <name evidence="6" type="ORF">GCM10011573_34020</name>
</gene>
<comment type="caution">
    <text evidence="6">The sequence shown here is derived from an EMBL/GenBank/DDBJ whole genome shotgun (WGS) entry which is preliminary data.</text>
</comment>
<accession>A0ABQ1PRH1</accession>
<feature type="domain" description="Mannosyl-glycoprotein endo-beta-N-acetylglucosamidase-like" evidence="5">
    <location>
        <begin position="129"/>
        <end position="289"/>
    </location>
</feature>
<dbReference type="Gene3D" id="4.10.80.30">
    <property type="entry name" value="DNA polymerase, domain 6"/>
    <property type="match status" value="1"/>
</dbReference>
<evidence type="ECO:0000256" key="3">
    <source>
        <dbReference type="SAM" id="MobiDB-lite"/>
    </source>
</evidence>
<dbReference type="PANTHER" id="PTHR33308:SF9">
    <property type="entry name" value="PEPTIDOGLYCAN HYDROLASE FLGJ"/>
    <property type="match status" value="1"/>
</dbReference>
<dbReference type="Proteomes" id="UP000630615">
    <property type="component" value="Unassembled WGS sequence"/>
</dbReference>
<dbReference type="EMBL" id="BMKI01000012">
    <property type="protein sequence ID" value="GGD01630.1"/>
    <property type="molecule type" value="Genomic_DNA"/>
</dbReference>
<dbReference type="Pfam" id="PF01832">
    <property type="entry name" value="Glucosaminidase"/>
    <property type="match status" value="1"/>
</dbReference>
<dbReference type="InterPro" id="IPR051056">
    <property type="entry name" value="Glycosyl_Hydrolase_73"/>
</dbReference>
<feature type="compositionally biased region" description="Polar residues" evidence="3">
    <location>
        <begin position="44"/>
        <end position="72"/>
    </location>
</feature>
<evidence type="ECO:0000256" key="2">
    <source>
        <dbReference type="ARBA" id="ARBA00022801"/>
    </source>
</evidence>
<keyword evidence="2" id="KW-0378">Hydrolase</keyword>
<evidence type="ECO:0000256" key="4">
    <source>
        <dbReference type="SAM" id="SignalP"/>
    </source>
</evidence>
<reference evidence="7" key="1">
    <citation type="journal article" date="2019" name="Int. J. Syst. Evol. Microbiol.">
        <title>The Global Catalogue of Microorganisms (GCM) 10K type strain sequencing project: providing services to taxonomists for standard genome sequencing and annotation.</title>
        <authorList>
            <consortium name="The Broad Institute Genomics Platform"/>
            <consortium name="The Broad Institute Genome Sequencing Center for Infectious Disease"/>
            <person name="Wu L."/>
            <person name="Ma J."/>
        </authorList>
    </citation>
    <scope>NUCLEOTIDE SEQUENCE [LARGE SCALE GENOMIC DNA]</scope>
    <source>
        <strain evidence="7">CGMCC 1.15942</strain>
    </source>
</reference>
<organism evidence="6 7">
    <name type="scientific">Enterococcus wangshanyuanii</name>
    <dbReference type="NCBI Taxonomy" id="2005703"/>
    <lineage>
        <taxon>Bacteria</taxon>
        <taxon>Bacillati</taxon>
        <taxon>Bacillota</taxon>
        <taxon>Bacilli</taxon>
        <taxon>Lactobacillales</taxon>
        <taxon>Enterococcaceae</taxon>
        <taxon>Enterococcus</taxon>
    </lineage>
</organism>
<proteinExistence type="inferred from homology"/>
<keyword evidence="4" id="KW-0732">Signal</keyword>
<comment type="similarity">
    <text evidence="1">Belongs to the glycosyl hydrolase 73 family.</text>
</comment>
<keyword evidence="7" id="KW-1185">Reference proteome</keyword>
<dbReference type="PANTHER" id="PTHR33308">
    <property type="entry name" value="PEPTIDOGLYCAN HYDROLASE FLGJ"/>
    <property type="match status" value="1"/>
</dbReference>
<dbReference type="PRINTS" id="PR01002">
    <property type="entry name" value="FLGFLGJ"/>
</dbReference>
<protein>
    <recommendedName>
        <fullName evidence="5">Mannosyl-glycoprotein endo-beta-N-acetylglucosamidase-like domain-containing protein</fullName>
    </recommendedName>
</protein>
<feature type="region of interest" description="Disordered" evidence="3">
    <location>
        <begin position="34"/>
        <end position="105"/>
    </location>
</feature>
<dbReference type="Gene3D" id="1.10.530.10">
    <property type="match status" value="1"/>
</dbReference>
<dbReference type="RefSeq" id="WP_227011279.1">
    <property type="nucleotide sequence ID" value="NZ_BMKI01000012.1"/>
</dbReference>
<sequence>MKKAVTLFSVLLIFSSTFPIMSFAEEINQEITIGSNKPIEVPEETSTSGSATQESFSQPETSTTQELAQESQTTDRTESSNETTPSEIPVQVEPTETPQGAPTEEVHEVMPAEPVVNEAVVTVEPSALHFDKDATTEAFIARIGEPARKIGQETNLFASVMIAQAILESGSGGSQLSQEPYNNLFGIKGEFEGQSVTLPTLEDDGSGNYYSTNAPFRVYPGPEESLRDYSKLFTDGVDWNPTIYKGAWKSEAGSYQNATQALTGVYATDTLYNQKLNGLIETYSATRFLIIV</sequence>
<dbReference type="InterPro" id="IPR002901">
    <property type="entry name" value="MGlyc_endo_b_GlcNAc-like_dom"/>
</dbReference>
<evidence type="ECO:0000259" key="5">
    <source>
        <dbReference type="SMART" id="SM00047"/>
    </source>
</evidence>
<evidence type="ECO:0000256" key="1">
    <source>
        <dbReference type="ARBA" id="ARBA00010266"/>
    </source>
</evidence>
<feature type="signal peptide" evidence="4">
    <location>
        <begin position="1"/>
        <end position="24"/>
    </location>
</feature>
<dbReference type="SMART" id="SM00047">
    <property type="entry name" value="LYZ2"/>
    <property type="match status" value="1"/>
</dbReference>